<dbReference type="InterPro" id="IPR016163">
    <property type="entry name" value="Ald_DH_C"/>
</dbReference>
<dbReference type="PANTHER" id="PTHR11699">
    <property type="entry name" value="ALDEHYDE DEHYDROGENASE-RELATED"/>
    <property type="match status" value="1"/>
</dbReference>
<gene>
    <name evidence="3" type="ORF">FDG2_2131</name>
</gene>
<dbReference type="InterPro" id="IPR016161">
    <property type="entry name" value="Ald_DH/histidinol_DH"/>
</dbReference>
<keyword evidence="4" id="KW-1185">Reference proteome</keyword>
<evidence type="ECO:0000313" key="3">
    <source>
        <dbReference type="EMBL" id="SBW21804.1"/>
    </source>
</evidence>
<name>A0A1C3NWZ2_9ACTN</name>
<dbReference type="AlphaFoldDB" id="A0A1C3NWZ2"/>
<dbReference type="EC" id="1.2.1.22" evidence="3"/>
<dbReference type="SUPFAM" id="SSF53720">
    <property type="entry name" value="ALDH-like"/>
    <property type="match status" value="1"/>
</dbReference>
<evidence type="ECO:0000259" key="2">
    <source>
        <dbReference type="Pfam" id="PF00171"/>
    </source>
</evidence>
<dbReference type="Pfam" id="PF00171">
    <property type="entry name" value="Aldedh"/>
    <property type="match status" value="1"/>
</dbReference>
<proteinExistence type="predicted"/>
<accession>A0A1C3NWZ2</accession>
<dbReference type="Gene3D" id="3.40.309.10">
    <property type="entry name" value="Aldehyde Dehydrogenase, Chain A, domain 2"/>
    <property type="match status" value="1"/>
</dbReference>
<protein>
    <submittedName>
        <fullName evidence="3">Lactaldehyde dehydrogenase</fullName>
        <ecNumber evidence="3">1.2.1.22</ecNumber>
    </submittedName>
</protein>
<feature type="domain" description="Aldehyde dehydrogenase" evidence="2">
    <location>
        <begin position="123"/>
        <end position="568"/>
    </location>
</feature>
<dbReference type="InterPro" id="IPR016162">
    <property type="entry name" value="Ald_DH_N"/>
</dbReference>
<dbReference type="Proteomes" id="UP000199013">
    <property type="component" value="Unassembled WGS sequence"/>
</dbReference>
<keyword evidence="1 3" id="KW-0560">Oxidoreductase</keyword>
<dbReference type="InterPro" id="IPR015590">
    <property type="entry name" value="Aldehyde_DH_dom"/>
</dbReference>
<dbReference type="GO" id="GO:0008911">
    <property type="term" value="F:lactaldehyde dehydrogenase (NAD+) activity"/>
    <property type="evidence" value="ECO:0007669"/>
    <property type="project" value="UniProtKB-EC"/>
</dbReference>
<evidence type="ECO:0000313" key="4">
    <source>
        <dbReference type="Proteomes" id="UP000199013"/>
    </source>
</evidence>
<organism evidence="3 4">
    <name type="scientific">Candidatus Protofrankia californiensis</name>
    <dbReference type="NCBI Taxonomy" id="1839754"/>
    <lineage>
        <taxon>Bacteria</taxon>
        <taxon>Bacillati</taxon>
        <taxon>Actinomycetota</taxon>
        <taxon>Actinomycetes</taxon>
        <taxon>Frankiales</taxon>
        <taxon>Frankiaceae</taxon>
        <taxon>Protofrankia</taxon>
    </lineage>
</organism>
<reference evidence="4" key="1">
    <citation type="submission" date="2016-02" db="EMBL/GenBank/DDBJ databases">
        <authorList>
            <person name="Wibberg D."/>
        </authorList>
    </citation>
    <scope>NUCLEOTIDE SEQUENCE [LARGE SCALE GENOMIC DNA]</scope>
</reference>
<dbReference type="EMBL" id="FLUV01000888">
    <property type="protein sequence ID" value="SBW21804.1"/>
    <property type="molecule type" value="Genomic_DNA"/>
</dbReference>
<evidence type="ECO:0000256" key="1">
    <source>
        <dbReference type="ARBA" id="ARBA00023002"/>
    </source>
</evidence>
<sequence length="593" mass="63998">MDLQVGFNTETLVLATTLRNSSDVQVFGRRYSARSPEHPTLQPLFMVRVLSFTLRGVVLVAIEADHRQPEVMVTPSLSTPHLHVKPGTTWSDAYARCREAAPEAFDPDRLRNLWGGRWRRTGDPLRSVTPVDGSPIAGPPMIEPDEAHEAIRATLDDHKQWRDVPISDRKARVTAAVDAMDDHRDLLALLLVWEIGKPWRLARTDVDRALDGVRWYVEEIDRMIDGRGPLPGPVSNIASWNYPMSVLMHAMLVQVLAGNAAIAKAPTDGGAACLTLACALARRAGLPVALVSGSGSRLSSALVRAPEIGCLAFVGGRSSGGQVAAALVDTGKRHFLEQEGLNAWGIWEFSQWDLLAAHLKKGFEYGKQRCTAYPRYVVQRQLFDQFLAAYLPVVASVRFGHPLAVAHDDDPLPDLDYGPVITAAKSAELAGKINEAVGKGGVPLYRGAIADGAFVPGQDTSAYVPPVAVLAPPPSCALHHAEPFGPVDTIVVVDSEAELLAAMNASNGSLVASLACDNETLAHRLSGEIQAFKVGINKPRSRGDRDEPFGGRGASWKGAFVGGDHLVHAVTVDSDPEERLYGNFPSYSLYPPT</sequence>
<dbReference type="Gene3D" id="3.40.605.10">
    <property type="entry name" value="Aldehyde Dehydrogenase, Chain A, domain 1"/>
    <property type="match status" value="1"/>
</dbReference>